<sequence>MNSTLPVHPVCACWGGGRFNGGTSVGQAASWEEATVRSRKEEARGTKRNIGLLIGIMTLLMGTPSGTQSGGTVDALAQQTPADAGSRWRCSKTAPSSRGSWPPRCGSMARARGPWSGSTPP</sequence>
<proteinExistence type="predicted"/>
<name>A0A2X3MM50_9BACT</name>
<feature type="compositionally biased region" description="Polar residues" evidence="1">
    <location>
        <begin position="68"/>
        <end position="81"/>
    </location>
</feature>
<dbReference type="Proteomes" id="UP000249818">
    <property type="component" value="Chromosome BARAN1"/>
</dbReference>
<evidence type="ECO:0000256" key="1">
    <source>
        <dbReference type="SAM" id="MobiDB-lite"/>
    </source>
</evidence>
<accession>A0A2X3MM50</accession>
<dbReference type="EMBL" id="LS483254">
    <property type="protein sequence ID" value="SQD93205.1"/>
    <property type="molecule type" value="Genomic_DNA"/>
</dbReference>
<feature type="region of interest" description="Disordered" evidence="1">
    <location>
        <begin position="68"/>
        <end position="121"/>
    </location>
</feature>
<dbReference type="AlphaFoldDB" id="A0A2X3MM50"/>
<reference evidence="3" key="1">
    <citation type="submission" date="2018-05" db="EMBL/GenBank/DDBJ databases">
        <authorList>
            <person name="Hao L."/>
        </authorList>
    </citation>
    <scope>NUCLEOTIDE SEQUENCE [LARGE SCALE GENOMIC DNA]</scope>
</reference>
<dbReference type="KEGG" id="bana:BARAN1_1183"/>
<gene>
    <name evidence="2" type="ORF">BARAN1_1183</name>
</gene>
<organism evidence="2 3">
    <name type="scientific">Candidatus Bipolaricaulis anaerobius</name>
    <dbReference type="NCBI Taxonomy" id="2026885"/>
    <lineage>
        <taxon>Bacteria</taxon>
        <taxon>Candidatus Bipolaricaulota</taxon>
        <taxon>Candidatus Bipolaricaulia</taxon>
        <taxon>Candidatus Bipolaricaulales</taxon>
        <taxon>Candidatus Bipolaricaulaceae</taxon>
        <taxon>Candidatus Bipolaricaulis</taxon>
    </lineage>
</organism>
<keyword evidence="3" id="KW-1185">Reference proteome</keyword>
<evidence type="ECO:0000313" key="3">
    <source>
        <dbReference type="Proteomes" id="UP000249818"/>
    </source>
</evidence>
<evidence type="ECO:0000313" key="2">
    <source>
        <dbReference type="EMBL" id="SQD93205.1"/>
    </source>
</evidence>
<protein>
    <submittedName>
        <fullName evidence="2">Uncharacterized protein</fullName>
    </submittedName>
</protein>